<dbReference type="Pfam" id="PF03170">
    <property type="entry name" value="BcsB"/>
    <property type="match status" value="1"/>
</dbReference>
<keyword evidence="1" id="KW-0997">Cell inner membrane</keyword>
<dbReference type="EMBL" id="JBHUIP010000014">
    <property type="protein sequence ID" value="MFD2265076.1"/>
    <property type="molecule type" value="Genomic_DNA"/>
</dbReference>
<keyword evidence="1" id="KW-0135">Cellulose biosynthesis</keyword>
<comment type="similarity">
    <text evidence="1">Belongs to the AcsB/BcsB family.</text>
</comment>
<comment type="subunit">
    <text evidence="1">Tightly associated with the cellulose synthase catalytic subunit.</text>
</comment>
<sequence>MASARRTAILATALAALCGMAHADTIRLADLGYADGALLTASQTAAEVFFPLPARASDGRLRFDAQTSGLLPPGAMLTVRVGGIPLATVQLDQTARSRLSVEIPAESLQADYARVEFNVDLPGGIGNCGVAESAASWVRISGDSTFDVERGAGALPLPGELWRRAVGDIRVGIPAEPTLAQSEAALEIYGALRRRGARPQFVDLPDSITAGNAPDILIAGAREPTTVVASSARAGASLQISSPEAARALILLPEVQSAELALDSALARGVAPDANKVTLAALGYRERTARLQARTVETITIPVHRLPQGRLPRAVVLFGQGSELSAQEIVVADVYIDGAFVDSFALRDEFGLDGRRIELPGDLVSDGGRLEIRLRHLARAGQCSQGASFQLRGTSYLELTDQRVDAYDLRHLFISPDGQAHVAVQPEYANRLREFLPVIAQLIDDRAGPGASISVVEGAPTTGIDRGPTIWFGRMPPADLAGAPVQFGRGRVDIALPDGQGTLSLAQPVEASVVQLVQTPRRQAVWIYPGAPGSARVAGGIDGTVTVLDGVRATAVDTKSERRSVEYPEQLTFQDQLTLYRTELFVLGWLLLSALALFIVLRLRRGEVR</sequence>
<keyword evidence="1" id="KW-0973">c-di-GMP</keyword>
<dbReference type="Gene3D" id="2.60.120.260">
    <property type="entry name" value="Galactose-binding domain-like"/>
    <property type="match status" value="1"/>
</dbReference>
<feature type="signal peptide" evidence="1">
    <location>
        <begin position="1"/>
        <end position="23"/>
    </location>
</feature>
<keyword evidence="3" id="KW-1185">Reference proteome</keyword>
<evidence type="ECO:0000256" key="1">
    <source>
        <dbReference type="RuleBase" id="RU365021"/>
    </source>
</evidence>
<name>A0ABW5DXA4_9PROT</name>
<dbReference type="InterPro" id="IPR018513">
    <property type="entry name" value="Cell_synthase_bac"/>
</dbReference>
<accession>A0ABW5DXA4</accession>
<feature type="transmembrane region" description="Helical" evidence="1">
    <location>
        <begin position="584"/>
        <end position="603"/>
    </location>
</feature>
<organism evidence="2 3">
    <name type="scientific">Lacibacterium aquatile</name>
    <dbReference type="NCBI Taxonomy" id="1168082"/>
    <lineage>
        <taxon>Bacteria</taxon>
        <taxon>Pseudomonadati</taxon>
        <taxon>Pseudomonadota</taxon>
        <taxon>Alphaproteobacteria</taxon>
        <taxon>Rhodospirillales</taxon>
        <taxon>Rhodospirillaceae</taxon>
    </lineage>
</organism>
<evidence type="ECO:0000313" key="3">
    <source>
        <dbReference type="Proteomes" id="UP001597295"/>
    </source>
</evidence>
<protein>
    <recommendedName>
        <fullName evidence="1">Cyclic di-GMP-binding protein</fullName>
    </recommendedName>
    <alternativeName>
        <fullName evidence="1">Cellulose synthase regulatory subunit</fullName>
    </alternativeName>
</protein>
<gene>
    <name evidence="2" type="ORF">ACFSM5_19385</name>
</gene>
<reference evidence="3" key="1">
    <citation type="journal article" date="2019" name="Int. J. Syst. Evol. Microbiol.">
        <title>The Global Catalogue of Microorganisms (GCM) 10K type strain sequencing project: providing services to taxonomists for standard genome sequencing and annotation.</title>
        <authorList>
            <consortium name="The Broad Institute Genomics Platform"/>
            <consortium name="The Broad Institute Genome Sequencing Center for Infectious Disease"/>
            <person name="Wu L."/>
            <person name="Ma J."/>
        </authorList>
    </citation>
    <scope>NUCLEOTIDE SEQUENCE [LARGE SCALE GENOMIC DNA]</scope>
    <source>
        <strain evidence="3">CGMCC 1.19062</strain>
    </source>
</reference>
<dbReference type="RefSeq" id="WP_379878240.1">
    <property type="nucleotide sequence ID" value="NZ_JBHUIP010000014.1"/>
</dbReference>
<evidence type="ECO:0000313" key="2">
    <source>
        <dbReference type="EMBL" id="MFD2265076.1"/>
    </source>
</evidence>
<keyword evidence="1" id="KW-1133">Transmembrane helix</keyword>
<comment type="caution">
    <text evidence="2">The sequence shown here is derived from an EMBL/GenBank/DDBJ whole genome shotgun (WGS) entry which is preliminary data.</text>
</comment>
<comment type="function">
    <text evidence="1">Binds the cellulose synthase activator, bis-(3'-5') cyclic diguanylic acid (c-di-GMP).</text>
</comment>
<comment type="subcellular location">
    <subcellularLocation>
        <location evidence="1">Cell inner membrane</location>
    </subcellularLocation>
</comment>
<comment type="pathway">
    <text evidence="1">Glycan metabolism; bacterial cellulose biosynthesis.</text>
</comment>
<proteinExistence type="inferred from homology"/>
<keyword evidence="1" id="KW-0732">Signal</keyword>
<feature type="chain" id="PRO_5045012206" description="Cyclic di-GMP-binding protein" evidence="1">
    <location>
        <begin position="24"/>
        <end position="609"/>
    </location>
</feature>
<keyword evidence="1" id="KW-1003">Cell membrane</keyword>
<dbReference type="Proteomes" id="UP001597295">
    <property type="component" value="Unassembled WGS sequence"/>
</dbReference>
<keyword evidence="1" id="KW-0472">Membrane</keyword>
<keyword evidence="1" id="KW-0812">Transmembrane</keyword>